<feature type="compositionally biased region" description="Polar residues" evidence="1">
    <location>
        <begin position="15"/>
        <end position="27"/>
    </location>
</feature>
<evidence type="ECO:0000313" key="2">
    <source>
        <dbReference type="EMBL" id="KFB73499.1"/>
    </source>
</evidence>
<dbReference type="AlphaFoldDB" id="A0A080M8N9"/>
<accession>A0A080M8N9</accession>
<protein>
    <submittedName>
        <fullName evidence="2">Uncharacterized protein</fullName>
    </submittedName>
</protein>
<proteinExistence type="predicted"/>
<feature type="compositionally biased region" description="Basic and acidic residues" evidence="1">
    <location>
        <begin position="95"/>
        <end position="124"/>
    </location>
</feature>
<organism evidence="2 3">
    <name type="scientific">Candidatus Accumulibacter phosphatis</name>
    <dbReference type="NCBI Taxonomy" id="327160"/>
    <lineage>
        <taxon>Bacteria</taxon>
        <taxon>Pseudomonadati</taxon>
        <taxon>Pseudomonadota</taxon>
        <taxon>Betaproteobacteria</taxon>
        <taxon>Candidatus Accumulibacter</taxon>
    </lineage>
</organism>
<name>A0A080M8N9_9PROT</name>
<evidence type="ECO:0000313" key="3">
    <source>
        <dbReference type="Proteomes" id="UP000020077"/>
    </source>
</evidence>
<dbReference type="Proteomes" id="UP000020077">
    <property type="component" value="Unassembled WGS sequence"/>
</dbReference>
<gene>
    <name evidence="2" type="ORF">AW09_001243</name>
</gene>
<feature type="compositionally biased region" description="Basic and acidic residues" evidence="1">
    <location>
        <begin position="166"/>
        <end position="212"/>
    </location>
</feature>
<comment type="caution">
    <text evidence="2">The sequence shown here is derived from an EMBL/GenBank/DDBJ whole genome shotgun (WGS) entry which is preliminary data.</text>
</comment>
<sequence>MRQAERRQAAGDCSQRLQVGTQIQRPTGSDGGQHRDQSAGDFLRDALAADDDRQHGKCYRERIGIGFPDQPQVVHDLHERVVTDAGQTQQTGNLEQRHLHADSGQKAGEDGAREKIGEETEAHHPGKKHQGRCHQCEQAAQGEPLAGSLHRHAGQTGGDHRRRCRISTDREMPRRPENGEQAHREENGVQAGDHRRADDLGVTHGPRNRECG</sequence>
<reference evidence="2 3" key="1">
    <citation type="submission" date="2014-02" db="EMBL/GenBank/DDBJ databases">
        <title>Expanding our view of genomic diversity in Candidatus Accumulibacter clades.</title>
        <authorList>
            <person name="Skennerton C.T."/>
            <person name="Barr J.J."/>
            <person name="Slater F.R."/>
            <person name="Bond P.L."/>
            <person name="Tyson G.W."/>
        </authorList>
    </citation>
    <scope>NUCLEOTIDE SEQUENCE [LARGE SCALE GENOMIC DNA]</scope>
    <source>
        <strain evidence="3">BA-91</strain>
    </source>
</reference>
<feature type="region of interest" description="Disordered" evidence="1">
    <location>
        <begin position="1"/>
        <end position="40"/>
    </location>
</feature>
<dbReference type="EMBL" id="JDVG02000214">
    <property type="protein sequence ID" value="KFB73499.1"/>
    <property type="molecule type" value="Genomic_DNA"/>
</dbReference>
<feature type="region of interest" description="Disordered" evidence="1">
    <location>
        <begin position="82"/>
        <end position="212"/>
    </location>
</feature>
<evidence type="ECO:0000256" key="1">
    <source>
        <dbReference type="SAM" id="MobiDB-lite"/>
    </source>
</evidence>
<feature type="compositionally biased region" description="Polar residues" evidence="1">
    <location>
        <begin position="85"/>
        <end position="94"/>
    </location>
</feature>